<dbReference type="GO" id="GO:0005506">
    <property type="term" value="F:iron ion binding"/>
    <property type="evidence" value="ECO:0007669"/>
    <property type="project" value="InterPro"/>
</dbReference>
<evidence type="ECO:0000256" key="11">
    <source>
        <dbReference type="ARBA" id="ARBA00030448"/>
    </source>
</evidence>
<evidence type="ECO:0000256" key="10">
    <source>
        <dbReference type="ARBA" id="ARBA00023078"/>
    </source>
</evidence>
<feature type="domain" description="Cytochrome c" evidence="15">
    <location>
        <begin position="69"/>
        <end position="151"/>
    </location>
</feature>
<evidence type="ECO:0000256" key="8">
    <source>
        <dbReference type="ARBA" id="ARBA00022982"/>
    </source>
</evidence>
<name>A0A9W6BFH2_9CHLO</name>
<evidence type="ECO:0000259" key="15">
    <source>
        <dbReference type="PROSITE" id="PS51007"/>
    </source>
</evidence>
<evidence type="ECO:0000256" key="14">
    <source>
        <dbReference type="PROSITE-ProRule" id="PRU00433"/>
    </source>
</evidence>
<evidence type="ECO:0000256" key="4">
    <source>
        <dbReference type="ARBA" id="ARBA00022448"/>
    </source>
</evidence>
<comment type="subcellular location">
    <subcellularLocation>
        <location evidence="2">Plastid</location>
        <location evidence="2">Chloroplast thylakoid lumen</location>
    </subcellularLocation>
</comment>
<dbReference type="PANTHER" id="PTHR34688:SF2">
    <property type="entry name" value="CYTOCHROME C6, CHLOROPLASTIC"/>
    <property type="match status" value="1"/>
</dbReference>
<dbReference type="InterPro" id="IPR008168">
    <property type="entry name" value="Cyt_C_IC"/>
</dbReference>
<evidence type="ECO:0000313" key="17">
    <source>
        <dbReference type="Proteomes" id="UP001165080"/>
    </source>
</evidence>
<dbReference type="GO" id="GO:0015979">
    <property type="term" value="P:photosynthesis"/>
    <property type="evidence" value="ECO:0007669"/>
    <property type="project" value="UniProtKB-KW"/>
</dbReference>
<dbReference type="Pfam" id="PF13442">
    <property type="entry name" value="Cytochrome_CBB3"/>
    <property type="match status" value="1"/>
</dbReference>
<accession>A0A9W6BFH2</accession>
<dbReference type="InterPro" id="IPR036909">
    <property type="entry name" value="Cyt_c-like_dom_sf"/>
</dbReference>
<evidence type="ECO:0000256" key="3">
    <source>
        <dbReference type="ARBA" id="ARBA00009650"/>
    </source>
</evidence>
<dbReference type="PROSITE" id="PS51007">
    <property type="entry name" value="CYTC"/>
    <property type="match status" value="1"/>
</dbReference>
<keyword evidence="9 14" id="KW-0408">Iron</keyword>
<keyword evidence="6 14" id="KW-0349">Heme</keyword>
<comment type="similarity">
    <text evidence="3">Belongs to the cytochrome c family. PetJ subfamily.</text>
</comment>
<dbReference type="InterPro" id="IPR023655">
    <property type="entry name" value="Cyt_C6"/>
</dbReference>
<dbReference type="EMBL" id="BRXU01000004">
    <property type="protein sequence ID" value="GLC51154.1"/>
    <property type="molecule type" value="Genomic_DNA"/>
</dbReference>
<gene>
    <name evidence="16" type="primary">PLEST007272</name>
    <name evidence="16" type="ORF">PLESTB_000471800</name>
</gene>
<dbReference type="PANTHER" id="PTHR34688">
    <property type="entry name" value="CYTOCHROME C6, CHLOROPLASTIC"/>
    <property type="match status" value="1"/>
</dbReference>
<evidence type="ECO:0000256" key="9">
    <source>
        <dbReference type="ARBA" id="ARBA00023004"/>
    </source>
</evidence>
<keyword evidence="7 14" id="KW-0479">Metal-binding</keyword>
<evidence type="ECO:0000313" key="16">
    <source>
        <dbReference type="EMBL" id="GLC51154.1"/>
    </source>
</evidence>
<dbReference type="Proteomes" id="UP001165080">
    <property type="component" value="Unassembled WGS sequence"/>
</dbReference>
<dbReference type="GO" id="GO:0009055">
    <property type="term" value="F:electron transfer activity"/>
    <property type="evidence" value="ECO:0007669"/>
    <property type="project" value="InterPro"/>
</dbReference>
<organism evidence="16 17">
    <name type="scientific">Pleodorina starrii</name>
    <dbReference type="NCBI Taxonomy" id="330485"/>
    <lineage>
        <taxon>Eukaryota</taxon>
        <taxon>Viridiplantae</taxon>
        <taxon>Chlorophyta</taxon>
        <taxon>core chlorophytes</taxon>
        <taxon>Chlorophyceae</taxon>
        <taxon>CS clade</taxon>
        <taxon>Chlamydomonadales</taxon>
        <taxon>Volvocaceae</taxon>
        <taxon>Pleodorina</taxon>
    </lineage>
</organism>
<keyword evidence="10" id="KW-0793">Thylakoid</keyword>
<dbReference type="SUPFAM" id="SSF46626">
    <property type="entry name" value="Cytochrome c"/>
    <property type="match status" value="1"/>
</dbReference>
<reference evidence="16 17" key="1">
    <citation type="journal article" date="2023" name="Commun. Biol.">
        <title>Reorganization of the ancestral sex-determining regions during the evolution of trioecy in Pleodorina starrii.</title>
        <authorList>
            <person name="Takahashi K."/>
            <person name="Suzuki S."/>
            <person name="Kawai-Toyooka H."/>
            <person name="Yamamoto K."/>
            <person name="Hamaji T."/>
            <person name="Ootsuki R."/>
            <person name="Yamaguchi H."/>
            <person name="Kawachi M."/>
            <person name="Higashiyama T."/>
            <person name="Nozaki H."/>
        </authorList>
    </citation>
    <scope>NUCLEOTIDE SEQUENCE [LARGE SCALE GENOMIC DNA]</scope>
    <source>
        <strain evidence="16 17">NIES-4479</strain>
    </source>
</reference>
<proteinExistence type="inferred from homology"/>
<dbReference type="AlphaFoldDB" id="A0A9W6BFH2"/>
<evidence type="ECO:0000256" key="13">
    <source>
        <dbReference type="ARBA" id="ARBA00033211"/>
    </source>
</evidence>
<evidence type="ECO:0000256" key="7">
    <source>
        <dbReference type="ARBA" id="ARBA00022723"/>
    </source>
</evidence>
<dbReference type="PRINTS" id="PR00605">
    <property type="entry name" value="CYTCHROMECIC"/>
</dbReference>
<evidence type="ECO:0000256" key="12">
    <source>
        <dbReference type="ARBA" id="ARBA00031247"/>
    </source>
</evidence>
<keyword evidence="17" id="KW-1185">Reference proteome</keyword>
<dbReference type="GO" id="GO:0020037">
    <property type="term" value="F:heme binding"/>
    <property type="evidence" value="ECO:0007669"/>
    <property type="project" value="InterPro"/>
</dbReference>
<dbReference type="OrthoDB" id="1930491at2759"/>
<dbReference type="FunFam" id="1.10.760.10:FF:000038">
    <property type="entry name" value="Cytochrome c6"/>
    <property type="match status" value="1"/>
</dbReference>
<evidence type="ECO:0000256" key="5">
    <source>
        <dbReference type="ARBA" id="ARBA00022531"/>
    </source>
</evidence>
<keyword evidence="4" id="KW-0813">Transport</keyword>
<comment type="function">
    <text evidence="1">Functions as an electron carrier between membrane-bound cytochrome b6-f and photosystem I in oxygenic photosynthesis.</text>
</comment>
<evidence type="ECO:0000256" key="6">
    <source>
        <dbReference type="ARBA" id="ARBA00022617"/>
    </source>
</evidence>
<dbReference type="InterPro" id="IPR009056">
    <property type="entry name" value="Cyt_c-like_dom"/>
</dbReference>
<keyword evidence="8" id="KW-0249">Electron transport</keyword>
<dbReference type="GO" id="GO:0009543">
    <property type="term" value="C:chloroplast thylakoid lumen"/>
    <property type="evidence" value="ECO:0007669"/>
    <property type="project" value="UniProtKB-SubCell"/>
</dbReference>
<sequence>MALMIRARPVAAASNPARRVVFAVAKQSRGVTAAAAPESRAPAWSVSAASLLSAAAVFLAAAPPSLAAADLALGEQVFNGNCAACHMGGRNSVISEKTLDKAALEQYLEGGFKLEAIIYQVENGKGAMPAWADRLSEEEIQSVAAFVYKQASEALWRY</sequence>
<keyword evidence="5" id="KW-0602">Photosynthesis</keyword>
<evidence type="ECO:0000256" key="1">
    <source>
        <dbReference type="ARBA" id="ARBA00002347"/>
    </source>
</evidence>
<dbReference type="Gene3D" id="1.10.760.10">
    <property type="entry name" value="Cytochrome c-like domain"/>
    <property type="match status" value="1"/>
</dbReference>
<evidence type="ECO:0000256" key="2">
    <source>
        <dbReference type="ARBA" id="ARBA00004456"/>
    </source>
</evidence>
<comment type="caution">
    <text evidence="16">The sequence shown here is derived from an EMBL/GenBank/DDBJ whole genome shotgun (WGS) entry which is preliminary data.</text>
</comment>
<protein>
    <recommendedName>
        <fullName evidence="13">Cytochrome c-553</fullName>
    </recommendedName>
    <alternativeName>
        <fullName evidence="12">Cytochrome c553</fullName>
    </alternativeName>
    <alternativeName>
        <fullName evidence="11">Soluble cytochrome f</fullName>
    </alternativeName>
</protein>